<comment type="caution">
    <text evidence="1">The sequence shown here is derived from an EMBL/GenBank/DDBJ whole genome shotgun (WGS) entry which is preliminary data.</text>
</comment>
<gene>
    <name evidence="1" type="ORF">JCM19302_4153</name>
</gene>
<reference evidence="1 2" key="1">
    <citation type="journal article" date="2014" name="Genome Announc.">
        <title>Draft Genome Sequence of Marine Flavobacterium Jejuia pallidilutea Strain 11shimoA1 and Pigmentation Mutants.</title>
        <authorList>
            <person name="Takatani N."/>
            <person name="Nakanishi M."/>
            <person name="Meirelles P."/>
            <person name="Mino S."/>
            <person name="Suda W."/>
            <person name="Oshima K."/>
            <person name="Hattori M."/>
            <person name="Ohkuma M."/>
            <person name="Hosokawa M."/>
            <person name="Miyashita K."/>
            <person name="Thompson F.L."/>
            <person name="Niwa A."/>
            <person name="Sawabe T."/>
            <person name="Sawabe T."/>
        </authorList>
    </citation>
    <scope>NUCLEOTIDE SEQUENCE [LARGE SCALE GENOMIC DNA]</scope>
    <source>
        <strain evidence="2">JCM19302</strain>
    </source>
</reference>
<organism evidence="1 2">
    <name type="scientific">Jejuia pallidilutea</name>
    <dbReference type="NCBI Taxonomy" id="504487"/>
    <lineage>
        <taxon>Bacteria</taxon>
        <taxon>Pseudomonadati</taxon>
        <taxon>Bacteroidota</taxon>
        <taxon>Flavobacteriia</taxon>
        <taxon>Flavobacteriales</taxon>
        <taxon>Flavobacteriaceae</taxon>
        <taxon>Jejuia</taxon>
    </lineage>
</organism>
<proteinExistence type="predicted"/>
<name>A0A090W1S2_9FLAO</name>
<sequence>MAFFNASVSTLQANANILSAKISNKDRKTVLDGLGKAGSNYRETIYNKGFSGEKETLSL</sequence>
<evidence type="ECO:0000313" key="2">
    <source>
        <dbReference type="Proteomes" id="UP000029646"/>
    </source>
</evidence>
<protein>
    <submittedName>
        <fullName evidence="1">Uncharacterized protein</fullName>
    </submittedName>
</protein>
<evidence type="ECO:0000313" key="1">
    <source>
        <dbReference type="EMBL" id="GAL69424.1"/>
    </source>
</evidence>
<dbReference type="Proteomes" id="UP000029646">
    <property type="component" value="Unassembled WGS sequence"/>
</dbReference>
<dbReference type="EMBL" id="BBNS01000001">
    <property type="protein sequence ID" value="GAL69424.1"/>
    <property type="molecule type" value="Genomic_DNA"/>
</dbReference>
<dbReference type="AlphaFoldDB" id="A0A090W1S2"/>
<accession>A0A090W1S2</accession>